<organism evidence="2 3">
    <name type="scientific">Rehmannia glutinosa</name>
    <name type="common">Chinese foxglove</name>
    <dbReference type="NCBI Taxonomy" id="99300"/>
    <lineage>
        <taxon>Eukaryota</taxon>
        <taxon>Viridiplantae</taxon>
        <taxon>Streptophyta</taxon>
        <taxon>Embryophyta</taxon>
        <taxon>Tracheophyta</taxon>
        <taxon>Spermatophyta</taxon>
        <taxon>Magnoliopsida</taxon>
        <taxon>eudicotyledons</taxon>
        <taxon>Gunneridae</taxon>
        <taxon>Pentapetalae</taxon>
        <taxon>asterids</taxon>
        <taxon>lamiids</taxon>
        <taxon>Lamiales</taxon>
        <taxon>Orobanchaceae</taxon>
        <taxon>Rehmannieae</taxon>
        <taxon>Rehmannia</taxon>
    </lineage>
</organism>
<feature type="compositionally biased region" description="Polar residues" evidence="1">
    <location>
        <begin position="127"/>
        <end position="136"/>
    </location>
</feature>
<dbReference type="Proteomes" id="UP001318860">
    <property type="component" value="Unassembled WGS sequence"/>
</dbReference>
<dbReference type="EMBL" id="JABTTQ020002845">
    <property type="protein sequence ID" value="KAK6121753.1"/>
    <property type="molecule type" value="Genomic_DNA"/>
</dbReference>
<feature type="region of interest" description="Disordered" evidence="1">
    <location>
        <begin position="115"/>
        <end position="141"/>
    </location>
</feature>
<evidence type="ECO:0000256" key="1">
    <source>
        <dbReference type="SAM" id="MobiDB-lite"/>
    </source>
</evidence>
<proteinExistence type="predicted"/>
<evidence type="ECO:0000313" key="2">
    <source>
        <dbReference type="EMBL" id="KAK6121753.1"/>
    </source>
</evidence>
<evidence type="ECO:0000313" key="3">
    <source>
        <dbReference type="Proteomes" id="UP001318860"/>
    </source>
</evidence>
<reference evidence="2 3" key="1">
    <citation type="journal article" date="2021" name="Comput. Struct. Biotechnol. J.">
        <title>De novo genome assembly of the potent medicinal plant Rehmannia glutinosa using nanopore technology.</title>
        <authorList>
            <person name="Ma L."/>
            <person name="Dong C."/>
            <person name="Song C."/>
            <person name="Wang X."/>
            <person name="Zheng X."/>
            <person name="Niu Y."/>
            <person name="Chen S."/>
            <person name="Feng W."/>
        </authorList>
    </citation>
    <scope>NUCLEOTIDE SEQUENCE [LARGE SCALE GENOMIC DNA]</scope>
    <source>
        <strain evidence="2">DH-2019</strain>
    </source>
</reference>
<keyword evidence="3" id="KW-1185">Reference proteome</keyword>
<protein>
    <submittedName>
        <fullName evidence="2">Uncharacterized protein</fullName>
    </submittedName>
</protein>
<comment type="caution">
    <text evidence="2">The sequence shown here is derived from an EMBL/GenBank/DDBJ whole genome shotgun (WGS) entry which is preliminary data.</text>
</comment>
<name>A0ABR0UGQ6_REHGL</name>
<gene>
    <name evidence="2" type="ORF">DH2020_044505</name>
</gene>
<accession>A0ABR0UGQ6</accession>
<sequence length="230" mass="25520">MRWLCLQSCVKQSKVRSGDEKETNGIKRLPLSEIFTNISNPVSLKDCKLSKTNGDDAKNGVKNEILVTPVRQSGCSSISCSGDASSYENKLITEGFGMQKVGLSLENRSILNSGVNQLRPNDRSNDLESNPNSNSIKPLDSHDMNDSILTFSLSDDFDESILEQIDELCEQKSSGNSRRENGATDRMENEIVIKSCEEDNTITNIDVTDETLKSKEILDLLVTKHVELED</sequence>